<dbReference type="PROSITE" id="PS50076">
    <property type="entry name" value="DNAJ_2"/>
    <property type="match status" value="1"/>
</dbReference>
<feature type="domain" description="J" evidence="1">
    <location>
        <begin position="19"/>
        <end position="83"/>
    </location>
</feature>
<dbReference type="GO" id="GO:0031072">
    <property type="term" value="F:heat shock protein binding"/>
    <property type="evidence" value="ECO:0007669"/>
    <property type="project" value="TreeGrafter"/>
</dbReference>
<dbReference type="SUPFAM" id="SSF46565">
    <property type="entry name" value="Chaperone J-domain"/>
    <property type="match status" value="1"/>
</dbReference>
<name>A0AAV4PV46_9ARAC</name>
<dbReference type="PRINTS" id="PR00625">
    <property type="entry name" value="JDOMAIN"/>
</dbReference>
<dbReference type="Gene3D" id="1.10.287.110">
    <property type="entry name" value="DnaJ domain"/>
    <property type="match status" value="1"/>
</dbReference>
<keyword evidence="3" id="KW-1185">Reference proteome</keyword>
<dbReference type="Pfam" id="PF00226">
    <property type="entry name" value="DnaJ"/>
    <property type="match status" value="1"/>
</dbReference>
<evidence type="ECO:0000313" key="3">
    <source>
        <dbReference type="Proteomes" id="UP001054837"/>
    </source>
</evidence>
<dbReference type="InterPro" id="IPR056453">
    <property type="entry name" value="HTH_DNAJC9"/>
</dbReference>
<dbReference type="GO" id="GO:0005737">
    <property type="term" value="C:cytoplasm"/>
    <property type="evidence" value="ECO:0007669"/>
    <property type="project" value="TreeGrafter"/>
</dbReference>
<reference evidence="2 3" key="1">
    <citation type="submission" date="2021-06" db="EMBL/GenBank/DDBJ databases">
        <title>Caerostris darwini draft genome.</title>
        <authorList>
            <person name="Kono N."/>
            <person name="Arakawa K."/>
        </authorList>
    </citation>
    <scope>NUCLEOTIDE SEQUENCE [LARGE SCALE GENOMIC DNA]</scope>
</reference>
<evidence type="ECO:0000259" key="1">
    <source>
        <dbReference type="PROSITE" id="PS50076"/>
    </source>
</evidence>
<protein>
    <submittedName>
        <fullName evidence="2">DnaJ-like protein subfamily C member 9</fullName>
    </submittedName>
</protein>
<sequence>MIEYSGLIEVSPLYTRTKSLYDVFYVEKTATQAELKKAYRKFSFFLCPLKKPCKEIDEKFQVLSEVHYILSDDNKRKLYDEKGVWKRHIPLKAICISGRISSDLEEYIERYRGSEEEAEDLKKAYIRAKGDMDVIAEIFIPYAPEERDSTLSKIYI</sequence>
<dbReference type="PANTHER" id="PTHR44144">
    <property type="entry name" value="DNAJ HOMOLOG SUBFAMILY C MEMBER 9"/>
    <property type="match status" value="1"/>
</dbReference>
<dbReference type="Proteomes" id="UP001054837">
    <property type="component" value="Unassembled WGS sequence"/>
</dbReference>
<dbReference type="InterPro" id="IPR036869">
    <property type="entry name" value="J_dom_sf"/>
</dbReference>
<dbReference type="AlphaFoldDB" id="A0AAV4PV46"/>
<dbReference type="Pfam" id="PF23302">
    <property type="entry name" value="HTH_DNAJC9"/>
    <property type="match status" value="1"/>
</dbReference>
<dbReference type="InterPro" id="IPR052594">
    <property type="entry name" value="J_domain-containing_protein"/>
</dbReference>
<organism evidence="2 3">
    <name type="scientific">Caerostris darwini</name>
    <dbReference type="NCBI Taxonomy" id="1538125"/>
    <lineage>
        <taxon>Eukaryota</taxon>
        <taxon>Metazoa</taxon>
        <taxon>Ecdysozoa</taxon>
        <taxon>Arthropoda</taxon>
        <taxon>Chelicerata</taxon>
        <taxon>Arachnida</taxon>
        <taxon>Araneae</taxon>
        <taxon>Araneomorphae</taxon>
        <taxon>Entelegynae</taxon>
        <taxon>Araneoidea</taxon>
        <taxon>Araneidae</taxon>
        <taxon>Caerostris</taxon>
    </lineage>
</organism>
<dbReference type="SMART" id="SM00271">
    <property type="entry name" value="DnaJ"/>
    <property type="match status" value="1"/>
</dbReference>
<evidence type="ECO:0000313" key="2">
    <source>
        <dbReference type="EMBL" id="GIY00990.1"/>
    </source>
</evidence>
<dbReference type="PANTHER" id="PTHR44144:SF1">
    <property type="entry name" value="DNAJ HOMOLOG SUBFAMILY C MEMBER 9"/>
    <property type="match status" value="1"/>
</dbReference>
<gene>
    <name evidence="2" type="ORF">CDAR_447061</name>
</gene>
<dbReference type="CDD" id="cd06257">
    <property type="entry name" value="DnaJ"/>
    <property type="match status" value="1"/>
</dbReference>
<dbReference type="GO" id="GO:0005634">
    <property type="term" value="C:nucleus"/>
    <property type="evidence" value="ECO:0007669"/>
    <property type="project" value="TreeGrafter"/>
</dbReference>
<dbReference type="InterPro" id="IPR001623">
    <property type="entry name" value="DnaJ_domain"/>
</dbReference>
<comment type="caution">
    <text evidence="2">The sequence shown here is derived from an EMBL/GenBank/DDBJ whole genome shotgun (WGS) entry which is preliminary data.</text>
</comment>
<dbReference type="EMBL" id="BPLQ01003504">
    <property type="protein sequence ID" value="GIY00990.1"/>
    <property type="molecule type" value="Genomic_DNA"/>
</dbReference>
<proteinExistence type="predicted"/>
<accession>A0AAV4PV46</accession>